<dbReference type="GO" id="GO:0061608">
    <property type="term" value="F:nuclear import signal receptor activity"/>
    <property type="evidence" value="ECO:0007669"/>
    <property type="project" value="TreeGrafter"/>
</dbReference>
<comment type="similarity">
    <text evidence="1">Belongs to the OPI10 family.</text>
</comment>
<dbReference type="InterPro" id="IPR008493">
    <property type="entry name" value="Hikeshi-like_N"/>
</dbReference>
<reference evidence="4" key="1">
    <citation type="submission" date="2021-04" db="EMBL/GenBank/DDBJ databases">
        <authorList>
            <person name="Cornetti L."/>
        </authorList>
    </citation>
    <scope>NUCLEOTIDE SEQUENCE</scope>
</reference>
<dbReference type="InterPro" id="IPR048364">
    <property type="entry name" value="Hikeshi-like_C"/>
</dbReference>
<name>A0A9N6ZEM7_9CRUS</name>
<dbReference type="EMBL" id="OC978398">
    <property type="protein sequence ID" value="CAG4635053.1"/>
    <property type="molecule type" value="Genomic_DNA"/>
</dbReference>
<sequence length="199" mass="21920">MFGLIVSGRLVQTDFQQISPTQFMITVPDADNINHLVVFLTGAVPFPDGFGGSVYFSWPNPSAPPSWQLLGFVTNAKPSSIYKITKLKNDPAGMSSSASSFGFGQQSSHNAQIGISIEPLQQIASQSPNAITEPSNTSTFLEFAERAVQNLFDYVASFAVSQSQMTPNPNEIFVPMSVLRNWYANFSRKLQLNPQFWRS</sequence>
<feature type="domain" description="Hikeshi-like N-terminal" evidence="2">
    <location>
        <begin position="5"/>
        <end position="130"/>
    </location>
</feature>
<dbReference type="PANTHER" id="PTHR12925:SF0">
    <property type="entry name" value="PROTEIN HIKESHI"/>
    <property type="match status" value="1"/>
</dbReference>
<dbReference type="PANTHER" id="PTHR12925">
    <property type="entry name" value="HIKESHI FAMILY MEMBER"/>
    <property type="match status" value="1"/>
</dbReference>
<dbReference type="Pfam" id="PF05603">
    <property type="entry name" value="Hikeshi-like_N"/>
    <property type="match status" value="1"/>
</dbReference>
<protein>
    <submittedName>
        <fullName evidence="4">EOG090X0D82</fullName>
    </submittedName>
</protein>
<evidence type="ECO:0000259" key="2">
    <source>
        <dbReference type="Pfam" id="PF05603"/>
    </source>
</evidence>
<dbReference type="GO" id="GO:0006606">
    <property type="term" value="P:protein import into nucleus"/>
    <property type="evidence" value="ECO:0007669"/>
    <property type="project" value="TreeGrafter"/>
</dbReference>
<feature type="domain" description="Hikeshi-like C-terminal" evidence="3">
    <location>
        <begin position="139"/>
        <end position="198"/>
    </location>
</feature>
<evidence type="ECO:0000259" key="3">
    <source>
        <dbReference type="Pfam" id="PF21057"/>
    </source>
</evidence>
<dbReference type="AlphaFoldDB" id="A0A9N6ZEM7"/>
<evidence type="ECO:0000256" key="1">
    <source>
        <dbReference type="ARBA" id="ARBA00006623"/>
    </source>
</evidence>
<dbReference type="InterPro" id="IPR031318">
    <property type="entry name" value="OPI10"/>
</dbReference>
<proteinExistence type="inferred from homology"/>
<dbReference type="GO" id="GO:0030544">
    <property type="term" value="F:Hsp70 protein binding"/>
    <property type="evidence" value="ECO:0007669"/>
    <property type="project" value="TreeGrafter"/>
</dbReference>
<evidence type="ECO:0000313" key="4">
    <source>
        <dbReference type="EMBL" id="CAG4635053.1"/>
    </source>
</evidence>
<dbReference type="GO" id="GO:0005634">
    <property type="term" value="C:nucleus"/>
    <property type="evidence" value="ECO:0007669"/>
    <property type="project" value="TreeGrafter"/>
</dbReference>
<gene>
    <name evidence="4" type="primary">EOG090X0D82</name>
</gene>
<accession>A0A9N6ZEM7</accession>
<organism evidence="4">
    <name type="scientific">Alona affinis</name>
    <dbReference type="NCBI Taxonomy" id="381656"/>
    <lineage>
        <taxon>Eukaryota</taxon>
        <taxon>Metazoa</taxon>
        <taxon>Ecdysozoa</taxon>
        <taxon>Arthropoda</taxon>
        <taxon>Crustacea</taxon>
        <taxon>Branchiopoda</taxon>
        <taxon>Diplostraca</taxon>
        <taxon>Cladocera</taxon>
        <taxon>Anomopoda</taxon>
        <taxon>Chydoridae</taxon>
        <taxon>Alona</taxon>
    </lineage>
</organism>
<dbReference type="Pfam" id="PF21057">
    <property type="entry name" value="Hikeshi-like_C"/>
    <property type="match status" value="1"/>
</dbReference>
<dbReference type="GO" id="GO:0005829">
    <property type="term" value="C:cytosol"/>
    <property type="evidence" value="ECO:0007669"/>
    <property type="project" value="TreeGrafter"/>
</dbReference>